<keyword evidence="2" id="KW-0521">NADP</keyword>
<comment type="caution">
    <text evidence="4">The sequence shown here is derived from an EMBL/GenBank/DDBJ whole genome shotgun (WGS) entry which is preliminary data.</text>
</comment>
<evidence type="ECO:0000313" key="5">
    <source>
        <dbReference type="Proteomes" id="UP000829685"/>
    </source>
</evidence>
<accession>A0A9P9WHI1</accession>
<dbReference type="EMBL" id="JAFIMR010000024">
    <property type="protein sequence ID" value="KAI1864171.1"/>
    <property type="molecule type" value="Genomic_DNA"/>
</dbReference>
<sequence>MAHLLSGTAFITGAAQGIGLHTALAFANHGIQGLALSDTNDEVLTKSIRDIKEKYPDIEVLQLHVDVRDEKQVQSGIAETVKKFGRLDIAVNNAGIRGPTTNTDGVSEEDFSNLVDINLSGVWRCQREELRVMKNQDDKGPRQGRGRIINIASIFGLFGAPNGLPHTAYIAAKHGVVGLTKADAVIYGRQGIRINAICPSFTRTALLDSILAQGDETPLASELKRSALGRAAEVEEIADCIAFLASPMSSYMQGASLVADGGFTLT</sequence>
<comment type="similarity">
    <text evidence="1">Belongs to the short-chain dehydrogenases/reductases (SDR) family.</text>
</comment>
<dbReference type="CDD" id="cd05233">
    <property type="entry name" value="SDR_c"/>
    <property type="match status" value="1"/>
</dbReference>
<dbReference type="Gene3D" id="3.40.50.720">
    <property type="entry name" value="NAD(P)-binding Rossmann-like Domain"/>
    <property type="match status" value="1"/>
</dbReference>
<evidence type="ECO:0000256" key="3">
    <source>
        <dbReference type="ARBA" id="ARBA00023002"/>
    </source>
</evidence>
<evidence type="ECO:0000256" key="1">
    <source>
        <dbReference type="ARBA" id="ARBA00006484"/>
    </source>
</evidence>
<dbReference type="AlphaFoldDB" id="A0A9P9WHI1"/>
<protein>
    <submittedName>
        <fullName evidence="4">Uncharacterized protein</fullName>
    </submittedName>
</protein>
<evidence type="ECO:0000313" key="4">
    <source>
        <dbReference type="EMBL" id="KAI1864171.1"/>
    </source>
</evidence>
<dbReference type="PRINTS" id="PR00080">
    <property type="entry name" value="SDRFAMILY"/>
</dbReference>
<name>A0A9P9WHI1_9PEZI</name>
<gene>
    <name evidence="4" type="ORF">JX265_008542</name>
</gene>
<dbReference type="InterPro" id="IPR002347">
    <property type="entry name" value="SDR_fam"/>
</dbReference>
<dbReference type="SUPFAM" id="SSF51735">
    <property type="entry name" value="NAD(P)-binding Rossmann-fold domains"/>
    <property type="match status" value="1"/>
</dbReference>
<dbReference type="FunFam" id="3.40.50.720:FF:000084">
    <property type="entry name" value="Short-chain dehydrogenase reductase"/>
    <property type="match status" value="1"/>
</dbReference>
<dbReference type="Pfam" id="PF13561">
    <property type="entry name" value="adh_short_C2"/>
    <property type="match status" value="1"/>
</dbReference>
<organism evidence="4 5">
    <name type="scientific">Neoarthrinium moseri</name>
    <dbReference type="NCBI Taxonomy" id="1658444"/>
    <lineage>
        <taxon>Eukaryota</taxon>
        <taxon>Fungi</taxon>
        <taxon>Dikarya</taxon>
        <taxon>Ascomycota</taxon>
        <taxon>Pezizomycotina</taxon>
        <taxon>Sordariomycetes</taxon>
        <taxon>Xylariomycetidae</taxon>
        <taxon>Amphisphaeriales</taxon>
        <taxon>Apiosporaceae</taxon>
        <taxon>Neoarthrinium</taxon>
    </lineage>
</organism>
<evidence type="ECO:0000256" key="2">
    <source>
        <dbReference type="ARBA" id="ARBA00022857"/>
    </source>
</evidence>
<keyword evidence="5" id="KW-1185">Reference proteome</keyword>
<reference evidence="4" key="1">
    <citation type="submission" date="2021-03" db="EMBL/GenBank/DDBJ databases">
        <title>Revisited historic fungal species revealed as producer of novel bioactive compounds through whole genome sequencing and comparative genomics.</title>
        <authorList>
            <person name="Vignolle G.A."/>
            <person name="Hochenegger N."/>
            <person name="Mach R.L."/>
            <person name="Mach-Aigner A.R."/>
            <person name="Javad Rahimi M."/>
            <person name="Salim K.A."/>
            <person name="Chan C.M."/>
            <person name="Lim L.B.L."/>
            <person name="Cai F."/>
            <person name="Druzhinina I.S."/>
            <person name="U'Ren J.M."/>
            <person name="Derntl C."/>
        </authorList>
    </citation>
    <scope>NUCLEOTIDE SEQUENCE</scope>
    <source>
        <strain evidence="4">TUCIM 5799</strain>
    </source>
</reference>
<dbReference type="PANTHER" id="PTHR24321">
    <property type="entry name" value="DEHYDROGENASES, SHORT CHAIN"/>
    <property type="match status" value="1"/>
</dbReference>
<dbReference type="PANTHER" id="PTHR24321:SF12">
    <property type="entry name" value="SHORT-CHAIN DEHYDROGENASE_REDUCTASE FAMILY, PUTATIVE (AFU_ORTHOLOGUE AFUA_5G14340)-RELATED"/>
    <property type="match status" value="1"/>
</dbReference>
<dbReference type="InterPro" id="IPR036291">
    <property type="entry name" value="NAD(P)-bd_dom_sf"/>
</dbReference>
<dbReference type="PRINTS" id="PR00081">
    <property type="entry name" value="GDHRDH"/>
</dbReference>
<keyword evidence="3" id="KW-0560">Oxidoreductase</keyword>
<dbReference type="Proteomes" id="UP000829685">
    <property type="component" value="Unassembled WGS sequence"/>
</dbReference>
<proteinExistence type="inferred from homology"/>
<dbReference type="GO" id="GO:0016491">
    <property type="term" value="F:oxidoreductase activity"/>
    <property type="evidence" value="ECO:0007669"/>
    <property type="project" value="UniProtKB-KW"/>
</dbReference>